<dbReference type="AlphaFoldDB" id="A0A3B3USC1"/>
<protein>
    <submittedName>
        <fullName evidence="1">Uncharacterized protein</fullName>
    </submittedName>
</protein>
<name>A0A3B3USC1_9TELE</name>
<reference evidence="1" key="2">
    <citation type="submission" date="2025-09" db="UniProtKB">
        <authorList>
            <consortium name="Ensembl"/>
        </authorList>
    </citation>
    <scope>IDENTIFICATION</scope>
</reference>
<evidence type="ECO:0000313" key="1">
    <source>
        <dbReference type="Ensembl" id="ENSPLAP00000015567.1"/>
    </source>
</evidence>
<dbReference type="Proteomes" id="UP000261500">
    <property type="component" value="Unplaced"/>
</dbReference>
<accession>A0A3B3USC1</accession>
<organism evidence="1 2">
    <name type="scientific">Poecilia latipinna</name>
    <name type="common">sailfin molly</name>
    <dbReference type="NCBI Taxonomy" id="48699"/>
    <lineage>
        <taxon>Eukaryota</taxon>
        <taxon>Metazoa</taxon>
        <taxon>Chordata</taxon>
        <taxon>Craniata</taxon>
        <taxon>Vertebrata</taxon>
        <taxon>Euteleostomi</taxon>
        <taxon>Actinopterygii</taxon>
        <taxon>Neopterygii</taxon>
        <taxon>Teleostei</taxon>
        <taxon>Neoteleostei</taxon>
        <taxon>Acanthomorphata</taxon>
        <taxon>Ovalentaria</taxon>
        <taxon>Atherinomorphae</taxon>
        <taxon>Cyprinodontiformes</taxon>
        <taxon>Poeciliidae</taxon>
        <taxon>Poeciliinae</taxon>
        <taxon>Poecilia</taxon>
    </lineage>
</organism>
<evidence type="ECO:0000313" key="2">
    <source>
        <dbReference type="Proteomes" id="UP000261500"/>
    </source>
</evidence>
<reference evidence="1" key="1">
    <citation type="submission" date="2025-08" db="UniProtKB">
        <authorList>
            <consortium name="Ensembl"/>
        </authorList>
    </citation>
    <scope>IDENTIFICATION</scope>
</reference>
<sequence length="80" mass="9324">MLTFLHWLNCGYWLIALREHKLKSSEPNHNSVSSCVVFVDCHLFFWHMLWILNMCSSVDGCSALNRTSRMFSHSSVFRGT</sequence>
<dbReference type="Ensembl" id="ENSPLAT00000024258.1">
    <property type="protein sequence ID" value="ENSPLAP00000015567.1"/>
    <property type="gene ID" value="ENSPLAG00000019522.1"/>
</dbReference>
<keyword evidence="2" id="KW-1185">Reference proteome</keyword>
<proteinExistence type="predicted"/>